<organism evidence="1 2">
    <name type="scientific">Mucuna pruriens</name>
    <name type="common">Velvet bean</name>
    <name type="synonym">Dolichos pruriens</name>
    <dbReference type="NCBI Taxonomy" id="157652"/>
    <lineage>
        <taxon>Eukaryota</taxon>
        <taxon>Viridiplantae</taxon>
        <taxon>Streptophyta</taxon>
        <taxon>Embryophyta</taxon>
        <taxon>Tracheophyta</taxon>
        <taxon>Spermatophyta</taxon>
        <taxon>Magnoliopsida</taxon>
        <taxon>eudicotyledons</taxon>
        <taxon>Gunneridae</taxon>
        <taxon>Pentapetalae</taxon>
        <taxon>rosids</taxon>
        <taxon>fabids</taxon>
        <taxon>Fabales</taxon>
        <taxon>Fabaceae</taxon>
        <taxon>Papilionoideae</taxon>
        <taxon>50 kb inversion clade</taxon>
        <taxon>NPAAA clade</taxon>
        <taxon>indigoferoid/millettioid clade</taxon>
        <taxon>Phaseoleae</taxon>
        <taxon>Mucuna</taxon>
    </lineage>
</organism>
<dbReference type="Proteomes" id="UP000257109">
    <property type="component" value="Unassembled WGS sequence"/>
</dbReference>
<dbReference type="AlphaFoldDB" id="A0A371H5R5"/>
<comment type="caution">
    <text evidence="1">The sequence shown here is derived from an EMBL/GenBank/DDBJ whole genome shotgun (WGS) entry which is preliminary data.</text>
</comment>
<accession>A0A371H5R5</accession>
<reference evidence="1" key="1">
    <citation type="submission" date="2018-05" db="EMBL/GenBank/DDBJ databases">
        <title>Draft genome of Mucuna pruriens seed.</title>
        <authorList>
            <person name="Nnadi N.E."/>
            <person name="Vos R."/>
            <person name="Hasami M.H."/>
            <person name="Devisetty U.K."/>
            <person name="Aguiy J.C."/>
        </authorList>
    </citation>
    <scope>NUCLEOTIDE SEQUENCE [LARGE SCALE GENOMIC DNA]</scope>
    <source>
        <strain evidence="1">JCA_2017</strain>
    </source>
</reference>
<name>A0A371H5R5_MUCPR</name>
<gene>
    <name evidence="1" type="ORF">CR513_18991</name>
</gene>
<proteinExistence type="predicted"/>
<dbReference type="EMBL" id="QJKJ01003503">
    <property type="protein sequence ID" value="RDX98140.1"/>
    <property type="molecule type" value="Genomic_DNA"/>
</dbReference>
<sequence length="80" mass="9454">MIVKISSPLSFRNQSTLVVLDRWMRCGASPIFKSTFMPCTHLNNYIHEEIALEFNQQMTQELRKKMRQQVRDELPRNSIA</sequence>
<evidence type="ECO:0000313" key="2">
    <source>
        <dbReference type="Proteomes" id="UP000257109"/>
    </source>
</evidence>
<protein>
    <submittedName>
        <fullName evidence="1">Uncharacterized protein</fullName>
    </submittedName>
</protein>
<keyword evidence="2" id="KW-1185">Reference proteome</keyword>
<evidence type="ECO:0000313" key="1">
    <source>
        <dbReference type="EMBL" id="RDX98140.1"/>
    </source>
</evidence>
<feature type="non-terminal residue" evidence="1">
    <location>
        <position position="1"/>
    </location>
</feature>